<sequence length="254" mass="27066">MKQIDINSDMGEGFGIYRVGDDAAMLDIATTANLACGYHAGDPSIMTAICRTAKIKGVAVGAHPGYPDLWGFGRRNMPFTKDETMALLAYQIGACDAIARSVGYQMTHVKTHGAVGHVIANDPEMAEAFALTVRRINPELRIAVMSCTLLEDAVVAAGLPILRELYADRAYLDDGRLMPRNRAGAVIHDAEDSARRAVAMLEAGGIITESGKILPVAADSICIHGDTPGALDMARAVKARVIEAGWKVRPYTAA</sequence>
<dbReference type="NCBIfam" id="NF003816">
    <property type="entry name" value="PRK05406.1-5"/>
    <property type="match status" value="1"/>
</dbReference>
<dbReference type="PANTHER" id="PTHR30292">
    <property type="entry name" value="UNCHARACTERIZED PROTEIN YBGL-RELATED"/>
    <property type="match status" value="1"/>
</dbReference>
<keyword evidence="2" id="KW-1185">Reference proteome</keyword>
<organism evidence="1 2">
    <name type="scientific">Robbsia andropogonis</name>
    <dbReference type="NCBI Taxonomy" id="28092"/>
    <lineage>
        <taxon>Bacteria</taxon>
        <taxon>Pseudomonadati</taxon>
        <taxon>Pseudomonadota</taxon>
        <taxon>Betaproteobacteria</taxon>
        <taxon>Burkholderiales</taxon>
        <taxon>Burkholderiaceae</taxon>
        <taxon>Robbsia</taxon>
    </lineage>
</organism>
<reference evidence="1 2" key="1">
    <citation type="submission" date="2015-03" db="EMBL/GenBank/DDBJ databases">
        <title>Draft Genome Sequence of Burkholderia andropogonis type strain ICMP2807, isolated from Sorghum bicolor.</title>
        <authorList>
            <person name="Lopes-Santos L."/>
            <person name="Castro D.B."/>
            <person name="Ottoboni L.M."/>
            <person name="Park D."/>
            <person name="Weirc B.S."/>
            <person name="Destefano S.A."/>
        </authorList>
    </citation>
    <scope>NUCLEOTIDE SEQUENCE [LARGE SCALE GENOMIC DNA]</scope>
    <source>
        <strain evidence="1 2">ICMP2807</strain>
    </source>
</reference>
<dbReference type="Proteomes" id="UP000033618">
    <property type="component" value="Unassembled WGS sequence"/>
</dbReference>
<dbReference type="AlphaFoldDB" id="A0A0F5JX52"/>
<dbReference type="Gene3D" id="3.20.20.370">
    <property type="entry name" value="Glycoside hydrolase/deacetylase"/>
    <property type="match status" value="1"/>
</dbReference>
<dbReference type="NCBIfam" id="NF003814">
    <property type="entry name" value="PRK05406.1-3"/>
    <property type="match status" value="1"/>
</dbReference>
<dbReference type="STRING" id="28092.WM40_18910"/>
<comment type="caution">
    <text evidence="1">The sequence shown here is derived from an EMBL/GenBank/DDBJ whole genome shotgun (WGS) entry which is preliminary data.</text>
</comment>
<dbReference type="GO" id="GO:0005975">
    <property type="term" value="P:carbohydrate metabolic process"/>
    <property type="evidence" value="ECO:0007669"/>
    <property type="project" value="InterPro"/>
</dbReference>
<dbReference type="PATRIC" id="fig|28092.6.peg.4439"/>
<gene>
    <name evidence="1" type="ORF">WM40_18910</name>
</gene>
<dbReference type="SUPFAM" id="SSF88713">
    <property type="entry name" value="Glycoside hydrolase/deacetylase"/>
    <property type="match status" value="1"/>
</dbReference>
<dbReference type="InterPro" id="IPR005501">
    <property type="entry name" value="LamB/YcsF/PxpA-like"/>
</dbReference>
<dbReference type="EMBL" id="LAQU01000023">
    <property type="protein sequence ID" value="KKB62204.1"/>
    <property type="molecule type" value="Genomic_DNA"/>
</dbReference>
<protein>
    <recommendedName>
        <fullName evidence="3">5-oxoprolinase (ATP-hydrolyzing) subunit A</fullName>
    </recommendedName>
</protein>
<evidence type="ECO:0008006" key="3">
    <source>
        <dbReference type="Google" id="ProtNLM"/>
    </source>
</evidence>
<dbReference type="RefSeq" id="WP_046153637.1">
    <property type="nucleotide sequence ID" value="NZ_CADFGU010000015.1"/>
</dbReference>
<evidence type="ECO:0000313" key="1">
    <source>
        <dbReference type="EMBL" id="KKB62204.1"/>
    </source>
</evidence>
<accession>A0A0F5JX52</accession>
<dbReference type="InterPro" id="IPR011330">
    <property type="entry name" value="Glyco_hydro/deAcase_b/a-brl"/>
</dbReference>
<dbReference type="OrthoDB" id="9773478at2"/>
<name>A0A0F5JX52_9BURK</name>
<dbReference type="PANTHER" id="PTHR30292:SF0">
    <property type="entry name" value="5-OXOPROLINASE SUBUNIT A"/>
    <property type="match status" value="1"/>
</dbReference>
<dbReference type="CDD" id="cd10787">
    <property type="entry name" value="LamB_YcsF_like"/>
    <property type="match status" value="1"/>
</dbReference>
<evidence type="ECO:0000313" key="2">
    <source>
        <dbReference type="Proteomes" id="UP000033618"/>
    </source>
</evidence>
<proteinExistence type="predicted"/>
<dbReference type="Pfam" id="PF03746">
    <property type="entry name" value="LamB_YcsF"/>
    <property type="match status" value="1"/>
</dbReference>